<reference evidence="1" key="1">
    <citation type="thesis" date="2020" institute="ProQuest LLC" country="789 East Eisenhower Parkway, Ann Arbor, MI, USA">
        <title>Comparative Genomics and Chromosome Evolution.</title>
        <authorList>
            <person name="Mudd A.B."/>
        </authorList>
    </citation>
    <scope>NUCLEOTIDE SEQUENCE</scope>
    <source>
        <strain evidence="1">HN-11 Male</strain>
        <tissue evidence="1">Kidney and liver</tissue>
    </source>
</reference>
<gene>
    <name evidence="1" type="ORF">GDO78_007501</name>
</gene>
<organism evidence="1 2">
    <name type="scientific">Eleutherodactylus coqui</name>
    <name type="common">Puerto Rican coqui</name>
    <dbReference type="NCBI Taxonomy" id="57060"/>
    <lineage>
        <taxon>Eukaryota</taxon>
        <taxon>Metazoa</taxon>
        <taxon>Chordata</taxon>
        <taxon>Craniata</taxon>
        <taxon>Vertebrata</taxon>
        <taxon>Euteleostomi</taxon>
        <taxon>Amphibia</taxon>
        <taxon>Batrachia</taxon>
        <taxon>Anura</taxon>
        <taxon>Neobatrachia</taxon>
        <taxon>Hyloidea</taxon>
        <taxon>Eleutherodactylidae</taxon>
        <taxon>Eleutherodactylinae</taxon>
        <taxon>Eleutherodactylus</taxon>
        <taxon>Eleutherodactylus</taxon>
    </lineage>
</organism>
<sequence length="88" mass="10213">MHCKEETSICKSNNTPSLLIIDQTIVYLIIMWTCQNVRRGPQILSPSAGNVKIYMQFFLKPIFAIMCRRRGSRVLHSESPPHLKIRKK</sequence>
<evidence type="ECO:0000313" key="1">
    <source>
        <dbReference type="EMBL" id="KAG9487746.1"/>
    </source>
</evidence>
<proteinExistence type="predicted"/>
<dbReference type="EMBL" id="WNTK01000003">
    <property type="protein sequence ID" value="KAG9487746.1"/>
    <property type="molecule type" value="Genomic_DNA"/>
</dbReference>
<protein>
    <submittedName>
        <fullName evidence="1">Uncharacterized protein</fullName>
    </submittedName>
</protein>
<dbReference type="Proteomes" id="UP000770717">
    <property type="component" value="Unassembled WGS sequence"/>
</dbReference>
<keyword evidence="2" id="KW-1185">Reference proteome</keyword>
<evidence type="ECO:0000313" key="2">
    <source>
        <dbReference type="Proteomes" id="UP000770717"/>
    </source>
</evidence>
<name>A0A8J6KD07_ELECQ</name>
<accession>A0A8J6KD07</accession>
<comment type="caution">
    <text evidence="1">The sequence shown here is derived from an EMBL/GenBank/DDBJ whole genome shotgun (WGS) entry which is preliminary data.</text>
</comment>
<dbReference type="AlphaFoldDB" id="A0A8J6KD07"/>